<evidence type="ECO:0000313" key="13">
    <source>
        <dbReference type="EMBL" id="CAG99488.1"/>
    </source>
</evidence>
<dbReference type="EC" id="3.4.19.12" evidence="7 11"/>
<dbReference type="GeneID" id="2894021"/>
<dbReference type="PANTHER" id="PTHR10589">
    <property type="entry name" value="UBIQUITIN CARBOXYL-TERMINAL HYDROLASE"/>
    <property type="match status" value="1"/>
</dbReference>
<accession>Q6CNT8</accession>
<comment type="catalytic activity">
    <reaction evidence="1 7 10 11">
        <text>Thiol-dependent hydrolysis of ester, thioester, amide, peptide and isopeptide bonds formed by the C-terminal Gly of ubiquitin (a 76-residue protein attached to proteins as an intracellular targeting signal).</text>
        <dbReference type="EC" id="3.4.19.12"/>
    </reaction>
</comment>
<evidence type="ECO:0000256" key="9">
    <source>
        <dbReference type="PIRSR" id="PIRSR038120-2"/>
    </source>
</evidence>
<dbReference type="GO" id="GO:0006511">
    <property type="term" value="P:ubiquitin-dependent protein catabolic process"/>
    <property type="evidence" value="ECO:0007669"/>
    <property type="project" value="UniProtKB-UniRule"/>
</dbReference>
<name>Q6CNT8_KLULA</name>
<reference evidence="13 14" key="1">
    <citation type="journal article" date="2004" name="Nature">
        <title>Genome evolution in yeasts.</title>
        <authorList>
            <consortium name="Genolevures"/>
            <person name="Dujon B."/>
            <person name="Sherman D."/>
            <person name="Fischer G."/>
            <person name="Durrens P."/>
            <person name="Casaregola S."/>
            <person name="Lafontaine I."/>
            <person name="de Montigny J."/>
            <person name="Marck C."/>
            <person name="Neuveglise C."/>
            <person name="Talla E."/>
            <person name="Goffard N."/>
            <person name="Frangeul L."/>
            <person name="Aigle M."/>
            <person name="Anthouard V."/>
            <person name="Babour A."/>
            <person name="Barbe V."/>
            <person name="Barnay S."/>
            <person name="Blanchin S."/>
            <person name="Beckerich J.M."/>
            <person name="Beyne E."/>
            <person name="Bleykasten C."/>
            <person name="Boisrame A."/>
            <person name="Boyer J."/>
            <person name="Cattolico L."/>
            <person name="Confanioleri F."/>
            <person name="de Daruvar A."/>
            <person name="Despons L."/>
            <person name="Fabre E."/>
            <person name="Fairhead C."/>
            <person name="Ferry-Dumazet H."/>
            <person name="Groppi A."/>
            <person name="Hantraye F."/>
            <person name="Hennequin C."/>
            <person name="Jauniaux N."/>
            <person name="Joyet P."/>
            <person name="Kachouri R."/>
            <person name="Kerrest A."/>
            <person name="Koszul R."/>
            <person name="Lemaire M."/>
            <person name="Lesur I."/>
            <person name="Ma L."/>
            <person name="Muller H."/>
            <person name="Nicaud J.M."/>
            <person name="Nikolski M."/>
            <person name="Oztas S."/>
            <person name="Ozier-Kalogeropoulos O."/>
            <person name="Pellenz S."/>
            <person name="Potier S."/>
            <person name="Richard G.F."/>
            <person name="Straub M.L."/>
            <person name="Suleau A."/>
            <person name="Swennene D."/>
            <person name="Tekaia F."/>
            <person name="Wesolowski-Louvel M."/>
            <person name="Westhof E."/>
            <person name="Wirth B."/>
            <person name="Zeniou-Meyer M."/>
            <person name="Zivanovic I."/>
            <person name="Bolotin-Fukuhara M."/>
            <person name="Thierry A."/>
            <person name="Bouchier C."/>
            <person name="Caudron B."/>
            <person name="Scarpelli C."/>
            <person name="Gaillardin C."/>
            <person name="Weissenbach J."/>
            <person name="Wincker P."/>
            <person name="Souciet J.L."/>
        </authorList>
    </citation>
    <scope>NUCLEOTIDE SEQUENCE [LARGE SCALE GENOMIC DNA]</scope>
    <source>
        <strain evidence="14">ATCC 8585 / CBS 2359 / DSM 70799 / NBRC 1267 / NRRL Y-1140 / WM37</strain>
    </source>
</reference>
<dbReference type="Pfam" id="PF01088">
    <property type="entry name" value="Peptidase_C12"/>
    <property type="match status" value="1"/>
</dbReference>
<feature type="domain" description="UCH catalytic" evidence="12">
    <location>
        <begin position="3"/>
        <end position="231"/>
    </location>
</feature>
<evidence type="ECO:0000256" key="5">
    <source>
        <dbReference type="ARBA" id="ARBA00022801"/>
    </source>
</evidence>
<evidence type="ECO:0000256" key="3">
    <source>
        <dbReference type="ARBA" id="ARBA00022670"/>
    </source>
</evidence>
<dbReference type="InterPro" id="IPR001578">
    <property type="entry name" value="Peptidase_C12_UCH"/>
</dbReference>
<dbReference type="EMBL" id="CR382125">
    <property type="protein sequence ID" value="CAG99488.1"/>
    <property type="molecule type" value="Genomic_DNA"/>
</dbReference>
<feature type="active site" description="Nucleophile" evidence="8 10">
    <location>
        <position position="88"/>
    </location>
</feature>
<keyword evidence="14" id="KW-1185">Reference proteome</keyword>
<dbReference type="InParanoid" id="Q6CNT8"/>
<evidence type="ECO:0000256" key="6">
    <source>
        <dbReference type="ARBA" id="ARBA00022807"/>
    </source>
</evidence>
<keyword evidence="6 7" id="KW-0788">Thiol protease</keyword>
<dbReference type="GO" id="GO:0005737">
    <property type="term" value="C:cytoplasm"/>
    <property type="evidence" value="ECO:0007669"/>
    <property type="project" value="TreeGrafter"/>
</dbReference>
<sequence>MSGWNTIESDAGVFTRLITDLGVEGLQFEDIPYLQYLEEESVSSLLKGVVFLFPYEVSLYQGSEPVQGTYETDSDKLFFSQQTIQNACATQAVINILFNLAKEDEESVTLGPELSQFYEFVKDFHQAELIGETINNSELIRNVHNSFTPPNLFVMDEDPYRNRGKPEEVFHFVGFIPYRSRIYELDGLRPYPIDHGPFTDFAKDVQNILQERMNILVQLGVHKFNIIGVIKDKLEFLQNQLQKEDINDSEEFILAEQLQEELNKREKWNEEITFRRHNLTGLVLELAKQTCSSMSQQEFQDALVHASDK</sequence>
<evidence type="ECO:0000256" key="2">
    <source>
        <dbReference type="ARBA" id="ARBA00009326"/>
    </source>
</evidence>
<dbReference type="GO" id="GO:0004843">
    <property type="term" value="F:cysteine-type deubiquitinase activity"/>
    <property type="evidence" value="ECO:0007669"/>
    <property type="project" value="UniProtKB-UniRule"/>
</dbReference>
<evidence type="ECO:0000256" key="8">
    <source>
        <dbReference type="PIRSR" id="PIRSR038120-1"/>
    </source>
</evidence>
<evidence type="ECO:0000256" key="4">
    <source>
        <dbReference type="ARBA" id="ARBA00022786"/>
    </source>
</evidence>
<dbReference type="InterPro" id="IPR017390">
    <property type="entry name" value="Ubiquitinyl_hydrolase_UCH37"/>
</dbReference>
<dbReference type="KEGG" id="kla:KLLA0_E10011g"/>
<evidence type="ECO:0000256" key="10">
    <source>
        <dbReference type="PROSITE-ProRule" id="PRU01393"/>
    </source>
</evidence>
<dbReference type="PANTHER" id="PTHR10589:SF16">
    <property type="entry name" value="UBIQUITIN CARBOXYL-TERMINAL HYDROLASE ISOZYME L5"/>
    <property type="match status" value="1"/>
</dbReference>
<dbReference type="PRINTS" id="PR00707">
    <property type="entry name" value="UBCTHYDRLASE"/>
</dbReference>
<dbReference type="Gene3D" id="3.40.532.10">
    <property type="entry name" value="Peptidase C12, ubiquitin carboxyl-terminal hydrolase"/>
    <property type="match status" value="1"/>
</dbReference>
<evidence type="ECO:0000256" key="1">
    <source>
        <dbReference type="ARBA" id="ARBA00000707"/>
    </source>
</evidence>
<dbReference type="InterPro" id="IPR036959">
    <property type="entry name" value="Peptidase_C12_UCH_sf"/>
</dbReference>
<feature type="site" description="Transition state stabilizer" evidence="10">
    <location>
        <position position="82"/>
    </location>
</feature>
<dbReference type="GO" id="GO:0016579">
    <property type="term" value="P:protein deubiquitination"/>
    <property type="evidence" value="ECO:0007669"/>
    <property type="project" value="InterPro"/>
</dbReference>
<gene>
    <name evidence="13" type="ORF">KLLA0_E10011g</name>
</gene>
<dbReference type="Proteomes" id="UP000000598">
    <property type="component" value="Chromosome E"/>
</dbReference>
<dbReference type="SUPFAM" id="SSF54001">
    <property type="entry name" value="Cysteine proteinases"/>
    <property type="match status" value="1"/>
</dbReference>
<comment type="similarity">
    <text evidence="2 7 10 11">Belongs to the peptidase C12 family.</text>
</comment>
<keyword evidence="3 7" id="KW-0645">Protease</keyword>
<dbReference type="InterPro" id="IPR038765">
    <property type="entry name" value="Papain-like_cys_pep_sf"/>
</dbReference>
<feature type="site" description="Important for enzyme activity" evidence="9 10">
    <location>
        <position position="186"/>
    </location>
</feature>
<evidence type="ECO:0000313" key="14">
    <source>
        <dbReference type="Proteomes" id="UP000000598"/>
    </source>
</evidence>
<evidence type="ECO:0000256" key="7">
    <source>
        <dbReference type="PIRNR" id="PIRNR038120"/>
    </source>
</evidence>
<proteinExistence type="inferred from homology"/>
<dbReference type="eggNOG" id="KOG2778">
    <property type="taxonomic scope" value="Eukaryota"/>
</dbReference>
<feature type="active site" description="Proton donor" evidence="8 10">
    <location>
        <position position="171"/>
    </location>
</feature>
<dbReference type="AlphaFoldDB" id="Q6CNT8"/>
<dbReference type="OMA" id="YIQYEIQ"/>
<keyword evidence="4 7" id="KW-0833">Ubl conjugation pathway</keyword>
<evidence type="ECO:0000259" key="12">
    <source>
        <dbReference type="PROSITE" id="PS52048"/>
    </source>
</evidence>
<keyword evidence="5 7" id="KW-0378">Hydrolase</keyword>
<dbReference type="STRING" id="284590.Q6CNT8"/>
<dbReference type="RefSeq" id="XP_454401.1">
    <property type="nucleotide sequence ID" value="XM_454401.1"/>
</dbReference>
<evidence type="ECO:0000256" key="11">
    <source>
        <dbReference type="RuleBase" id="RU361215"/>
    </source>
</evidence>
<dbReference type="PaxDb" id="284590-Q6CNT8"/>
<dbReference type="HOGENOM" id="CLU_018316_1_0_1"/>
<dbReference type="MEROPS" id="C12.009"/>
<organism evidence="13 14">
    <name type="scientific">Kluyveromyces lactis (strain ATCC 8585 / CBS 2359 / DSM 70799 / NBRC 1267 / NRRL Y-1140 / WM37)</name>
    <name type="common">Yeast</name>
    <name type="synonym">Candida sphaerica</name>
    <dbReference type="NCBI Taxonomy" id="284590"/>
    <lineage>
        <taxon>Eukaryota</taxon>
        <taxon>Fungi</taxon>
        <taxon>Dikarya</taxon>
        <taxon>Ascomycota</taxon>
        <taxon>Saccharomycotina</taxon>
        <taxon>Saccharomycetes</taxon>
        <taxon>Saccharomycetales</taxon>
        <taxon>Saccharomycetaceae</taxon>
        <taxon>Kluyveromyces</taxon>
    </lineage>
</organism>
<dbReference type="PIRSF" id="PIRSF038120">
    <property type="entry name" value="Ubiquitinyl_hydrolase_UCH37"/>
    <property type="match status" value="1"/>
</dbReference>
<dbReference type="PROSITE" id="PS52048">
    <property type="entry name" value="UCH_DOMAIN"/>
    <property type="match status" value="1"/>
</dbReference>
<protein>
    <recommendedName>
        <fullName evidence="7 11">Ubiquitin carboxyl-terminal hydrolase</fullName>
        <ecNumber evidence="7 11">3.4.19.12</ecNumber>
    </recommendedName>
</protein>